<sequence>MNSITPKMAVKRMRELTDVGVPFSFEFVSYSKKKKESNGVKSVTRAMLRRSYTAKQSSLSQQLIAYVDLDEKKNRQFHLPLLLKFNNYTIKP</sequence>
<evidence type="ECO:0000313" key="2">
    <source>
        <dbReference type="Proteomes" id="UP000465101"/>
    </source>
</evidence>
<organism evidence="1 2">
    <name type="scientific">Flavobacterium phage vB_FspS_laban6-1</name>
    <dbReference type="NCBI Taxonomy" id="2686250"/>
    <lineage>
        <taxon>Viruses</taxon>
        <taxon>Duplodnaviria</taxon>
        <taxon>Heunggongvirae</taxon>
        <taxon>Uroviricota</taxon>
        <taxon>Caudoviricetes</taxon>
        <taxon>Duneviridae</taxon>
        <taxon>Labanvirus</taxon>
        <taxon>Labanvirus laban</taxon>
    </lineage>
</organism>
<proteinExistence type="predicted"/>
<gene>
    <name evidence="1" type="ORF">laban61_gp021</name>
</gene>
<reference evidence="1 2" key="1">
    <citation type="journal article" date="2020" name="Viruses">
        <title>Diversity and Host Interactions Among Virulent and Temperate Baltic Sea Flavobacterium Phages.</title>
        <authorList>
            <person name="Nilsson E."/>
            <person name="Bayfield O.W."/>
            <person name="Lundin D."/>
            <person name="Antson A.A."/>
            <person name="Holmfeldt K."/>
        </authorList>
    </citation>
    <scope>NUCLEOTIDE SEQUENCE [LARGE SCALE GENOMIC DNA]</scope>
</reference>
<dbReference type="Proteomes" id="UP000465101">
    <property type="component" value="Segment"/>
</dbReference>
<dbReference type="EMBL" id="MN812211">
    <property type="protein sequence ID" value="QHB38992.1"/>
    <property type="molecule type" value="Genomic_DNA"/>
</dbReference>
<keyword evidence="2" id="KW-1185">Reference proteome</keyword>
<accession>A0A6B9LAD7</accession>
<protein>
    <submittedName>
        <fullName evidence="1">Uncharacterized protein</fullName>
    </submittedName>
</protein>
<name>A0A6B9LAD7_9CAUD</name>
<evidence type="ECO:0000313" key="1">
    <source>
        <dbReference type="EMBL" id="QHB38992.1"/>
    </source>
</evidence>